<evidence type="ECO:0000313" key="2">
    <source>
        <dbReference type="Proteomes" id="UP000834611"/>
    </source>
</evidence>
<dbReference type="EMBL" id="CAHPSF010000013">
    <property type="protein sequence ID" value="CAB5712970.1"/>
    <property type="molecule type" value="Genomic_DNA"/>
</dbReference>
<sequence>MRVESQIDVTPIQQAFKRLQQLGTDTTPITRGIAAVLASESEDAFASETDPNTGKKWSPLSARYQEKLDDSGRNGLMLQRSQGGLAMSLTTTYDATRAAIGSNKVYAALHQWGGLPTMPAAPAAVPARPYMGLSPQGIADIMDIIRQKHEEASRQR</sequence>
<accession>A0A9N8D6D6</accession>
<comment type="caution">
    <text evidence="1">The sequence shown here is derived from an EMBL/GenBank/DDBJ whole genome shotgun (WGS) entry which is preliminary data.</text>
</comment>
<dbReference type="RefSeq" id="WP_239407292.1">
    <property type="nucleotide sequence ID" value="NZ_CAHPRV010000003.1"/>
</dbReference>
<gene>
    <name evidence="1" type="ORF">GHA_03794</name>
</gene>
<dbReference type="NCBIfam" id="TIGR01635">
    <property type="entry name" value="tail_comp_S"/>
    <property type="match status" value="1"/>
</dbReference>
<protein>
    <submittedName>
        <fullName evidence="1">Mu-like prophage protein gpG</fullName>
    </submittedName>
</protein>
<dbReference type="Proteomes" id="UP000834611">
    <property type="component" value="Unassembled WGS sequence"/>
</dbReference>
<proteinExistence type="predicted"/>
<dbReference type="InterPro" id="IPR006522">
    <property type="entry name" value="Phage_virion_morphogenesis"/>
</dbReference>
<dbReference type="Pfam" id="PF05069">
    <property type="entry name" value="Phage_tail_S"/>
    <property type="match status" value="1"/>
</dbReference>
<reference evidence="1" key="1">
    <citation type="submission" date="2020-05" db="EMBL/GenBank/DDBJ databases">
        <authorList>
            <person name="Delgado-Blas J."/>
        </authorList>
    </citation>
    <scope>NUCLEOTIDE SEQUENCE</scope>
    <source>
        <strain evidence="1">BB1453</strain>
    </source>
</reference>
<dbReference type="AlphaFoldDB" id="A0A9N8D6D6"/>
<name>A0A9N8D6D6_PRORE</name>
<organism evidence="1 2">
    <name type="scientific">Providencia rettgeri</name>
    <dbReference type="NCBI Taxonomy" id="587"/>
    <lineage>
        <taxon>Bacteria</taxon>
        <taxon>Pseudomonadati</taxon>
        <taxon>Pseudomonadota</taxon>
        <taxon>Gammaproteobacteria</taxon>
        <taxon>Enterobacterales</taxon>
        <taxon>Morganellaceae</taxon>
        <taxon>Providencia</taxon>
    </lineage>
</organism>
<evidence type="ECO:0000313" key="1">
    <source>
        <dbReference type="EMBL" id="CAB5712970.1"/>
    </source>
</evidence>